<evidence type="ECO:0000313" key="3">
    <source>
        <dbReference type="EMBL" id="MCY1082579.1"/>
    </source>
</evidence>
<reference evidence="3 4" key="1">
    <citation type="submission" date="2022-11" db="EMBL/GenBank/DDBJ databases">
        <title>Minimal conservation of predation-associated metabolite biosynthetic gene clusters underscores biosynthetic potential of Myxococcota including descriptions for ten novel species: Archangium lansinium sp. nov., Myxococcus landrumus sp. nov., Nannocystis bai.</title>
        <authorList>
            <person name="Ahearne A."/>
            <person name="Stevens C."/>
            <person name="Phillips K."/>
        </authorList>
    </citation>
    <scope>NUCLEOTIDE SEQUENCE [LARGE SCALE GENOMIC DNA]</scope>
    <source>
        <strain evidence="3 4">MIWBW</strain>
    </source>
</reference>
<organism evidence="3 4">
    <name type="scientific">Archangium lansingense</name>
    <dbReference type="NCBI Taxonomy" id="2995310"/>
    <lineage>
        <taxon>Bacteria</taxon>
        <taxon>Pseudomonadati</taxon>
        <taxon>Myxococcota</taxon>
        <taxon>Myxococcia</taxon>
        <taxon>Myxococcales</taxon>
        <taxon>Cystobacterineae</taxon>
        <taxon>Archangiaceae</taxon>
        <taxon>Archangium</taxon>
    </lineage>
</organism>
<feature type="region of interest" description="Disordered" evidence="1">
    <location>
        <begin position="28"/>
        <end position="49"/>
    </location>
</feature>
<dbReference type="RefSeq" id="WP_267541141.1">
    <property type="nucleotide sequence ID" value="NZ_JAPNKA010000001.1"/>
</dbReference>
<proteinExistence type="predicted"/>
<evidence type="ECO:0000256" key="2">
    <source>
        <dbReference type="SAM" id="Phobius"/>
    </source>
</evidence>
<dbReference type="EMBL" id="JAPNKA010000001">
    <property type="protein sequence ID" value="MCY1082579.1"/>
    <property type="molecule type" value="Genomic_DNA"/>
</dbReference>
<evidence type="ECO:0000313" key="4">
    <source>
        <dbReference type="Proteomes" id="UP001207654"/>
    </source>
</evidence>
<feature type="transmembrane region" description="Helical" evidence="2">
    <location>
        <begin position="115"/>
        <end position="135"/>
    </location>
</feature>
<protein>
    <submittedName>
        <fullName evidence="3">Uncharacterized protein</fullName>
    </submittedName>
</protein>
<gene>
    <name evidence="3" type="ORF">OV287_49840</name>
</gene>
<evidence type="ECO:0000256" key="1">
    <source>
        <dbReference type="SAM" id="MobiDB-lite"/>
    </source>
</evidence>
<keyword evidence="4" id="KW-1185">Reference proteome</keyword>
<keyword evidence="2" id="KW-0472">Membrane</keyword>
<dbReference type="Proteomes" id="UP001207654">
    <property type="component" value="Unassembled WGS sequence"/>
</dbReference>
<accession>A0ABT4AN27</accession>
<feature type="transmembrane region" description="Helical" evidence="2">
    <location>
        <begin position="147"/>
        <end position="168"/>
    </location>
</feature>
<sequence length="231" mass="23484">MSDFSSITTRLPLLLILLLAPGVGLSAQEPATEEQPPLAASEQPGTQEHAPLRLSEEPWAQADDASRLSPGWRLVTEAGVGVLLGLGGGYAGIVTSQAMCDADLLGFQGGFMPCLGPNLIGVLLGVGIGIPLGVWSSGQLMGGDGNLLGALAGSLLGLLPGILVAMFVPHTLGLPLAFSFPLMGAMVGYELTRPERAPGPQAPAMASAPRRLQPVLAFSSRGALVGLGGSF</sequence>
<keyword evidence="2" id="KW-0812">Transmembrane</keyword>
<keyword evidence="2" id="KW-1133">Transmembrane helix</keyword>
<name>A0ABT4AN27_9BACT</name>
<comment type="caution">
    <text evidence="3">The sequence shown here is derived from an EMBL/GenBank/DDBJ whole genome shotgun (WGS) entry which is preliminary data.</text>
</comment>